<dbReference type="AlphaFoldDB" id="C6BZN1"/>
<protein>
    <submittedName>
        <fullName evidence="7">Radical SAM domain protein</fullName>
    </submittedName>
</protein>
<keyword evidence="5" id="KW-0411">Iron-sulfur</keyword>
<evidence type="ECO:0000313" key="7">
    <source>
        <dbReference type="EMBL" id="ACS78938.1"/>
    </source>
</evidence>
<proteinExistence type="predicted"/>
<dbReference type="InterPro" id="IPR058240">
    <property type="entry name" value="rSAM_sf"/>
</dbReference>
<dbReference type="InterPro" id="IPR050377">
    <property type="entry name" value="Radical_SAM_PqqE_MftC-like"/>
</dbReference>
<dbReference type="HOGENOM" id="CLU_009273_1_0_7"/>
<dbReference type="GO" id="GO:0051536">
    <property type="term" value="F:iron-sulfur cluster binding"/>
    <property type="evidence" value="ECO:0007669"/>
    <property type="project" value="UniProtKB-KW"/>
</dbReference>
<gene>
    <name evidence="7" type="ordered locus">Desal_0872</name>
</gene>
<dbReference type="OrthoDB" id="9800840at2"/>
<dbReference type="Proteomes" id="UP000002601">
    <property type="component" value="Chromosome"/>
</dbReference>
<accession>C6BZN1</accession>
<dbReference type="GO" id="GO:0046872">
    <property type="term" value="F:metal ion binding"/>
    <property type="evidence" value="ECO:0007669"/>
    <property type="project" value="UniProtKB-KW"/>
</dbReference>
<dbReference type="InterPro" id="IPR013785">
    <property type="entry name" value="Aldolase_TIM"/>
</dbReference>
<evidence type="ECO:0000256" key="1">
    <source>
        <dbReference type="ARBA" id="ARBA00001966"/>
    </source>
</evidence>
<dbReference type="PANTHER" id="PTHR11228:SF7">
    <property type="entry name" value="PQQA PEPTIDE CYCLASE"/>
    <property type="match status" value="1"/>
</dbReference>
<dbReference type="GO" id="GO:0003824">
    <property type="term" value="F:catalytic activity"/>
    <property type="evidence" value="ECO:0007669"/>
    <property type="project" value="InterPro"/>
</dbReference>
<sequence>MSKLFLDGCKLFNHLDRLNAWSKGMDIAPVHVEISPTNACNYRCKFCYADYSRHKPTFIPDETLIQMMQDMGDMGVRSCLMAGDGEPLLHPALTKAITTGKNAGVDMALNTNGKLLTPEFSENNLQHLTWLRTSVMALDPDIYAELHGVKSHNISKVLSNLEAAVKIKHRDNLDVTLGIQQVLLPENAKDVYNLAYRSREIGVDYFVLKPFSLHGENEHYKNGISALALRDENIELLNKAEQLTTDTFTSIIRWNTFSDDGEREYERCYGLPFIAQVASDSKIYTCCPFFGREEFAYGDLTKASFPEIWHSESAVNLRKKIANDLDVHKECMTYCRHHQINKVLWNLKKEPMHVNFI</sequence>
<comment type="cofactor">
    <cofactor evidence="1">
        <name>[4Fe-4S] cluster</name>
        <dbReference type="ChEBI" id="CHEBI:49883"/>
    </cofactor>
</comment>
<dbReference type="eggNOG" id="COG0535">
    <property type="taxonomic scope" value="Bacteria"/>
</dbReference>
<dbReference type="PANTHER" id="PTHR11228">
    <property type="entry name" value="RADICAL SAM DOMAIN PROTEIN"/>
    <property type="match status" value="1"/>
</dbReference>
<reference evidence="7 8" key="1">
    <citation type="submission" date="2009-06" db="EMBL/GenBank/DDBJ databases">
        <title>Complete sequence of Desulfovibrio salexigens DSM 2638.</title>
        <authorList>
            <consortium name="US DOE Joint Genome Institute"/>
            <person name="Lucas S."/>
            <person name="Copeland A."/>
            <person name="Lapidus A."/>
            <person name="Glavina del Rio T."/>
            <person name="Tice H."/>
            <person name="Bruce D."/>
            <person name="Goodwin L."/>
            <person name="Pitluck S."/>
            <person name="Munk A.C."/>
            <person name="Brettin T."/>
            <person name="Detter J.C."/>
            <person name="Han C."/>
            <person name="Tapia R."/>
            <person name="Larimer F."/>
            <person name="Land M."/>
            <person name="Hauser L."/>
            <person name="Kyrpides N."/>
            <person name="Anderson I."/>
            <person name="Wall J.D."/>
            <person name="Arkin A.P."/>
            <person name="Dehal P."/>
            <person name="Chivian D."/>
            <person name="Giles B."/>
            <person name="Hazen T.C."/>
        </authorList>
    </citation>
    <scope>NUCLEOTIDE SEQUENCE [LARGE SCALE GENOMIC DNA]</scope>
    <source>
        <strain evidence="8">ATCC 14822 / DSM 2638 / NCIMB 8403 / VKM B-1763</strain>
    </source>
</reference>
<dbReference type="Pfam" id="PF13186">
    <property type="entry name" value="SPASM"/>
    <property type="match status" value="1"/>
</dbReference>
<dbReference type="PROSITE" id="PS51918">
    <property type="entry name" value="RADICAL_SAM"/>
    <property type="match status" value="1"/>
</dbReference>
<evidence type="ECO:0000256" key="5">
    <source>
        <dbReference type="ARBA" id="ARBA00023014"/>
    </source>
</evidence>
<evidence type="ECO:0000256" key="3">
    <source>
        <dbReference type="ARBA" id="ARBA00022723"/>
    </source>
</evidence>
<evidence type="ECO:0000259" key="6">
    <source>
        <dbReference type="PROSITE" id="PS51918"/>
    </source>
</evidence>
<dbReference type="EMBL" id="CP001649">
    <property type="protein sequence ID" value="ACS78938.1"/>
    <property type="molecule type" value="Genomic_DNA"/>
</dbReference>
<dbReference type="RefSeq" id="WP_015850757.1">
    <property type="nucleotide sequence ID" value="NC_012881.1"/>
</dbReference>
<evidence type="ECO:0000256" key="4">
    <source>
        <dbReference type="ARBA" id="ARBA00023004"/>
    </source>
</evidence>
<feature type="domain" description="Radical SAM core" evidence="6">
    <location>
        <begin position="26"/>
        <end position="246"/>
    </location>
</feature>
<dbReference type="Gene3D" id="3.20.20.70">
    <property type="entry name" value="Aldolase class I"/>
    <property type="match status" value="1"/>
</dbReference>
<dbReference type="Pfam" id="PF04055">
    <property type="entry name" value="Radical_SAM"/>
    <property type="match status" value="1"/>
</dbReference>
<dbReference type="CDD" id="cd21109">
    <property type="entry name" value="SPASM"/>
    <property type="match status" value="1"/>
</dbReference>
<evidence type="ECO:0000313" key="8">
    <source>
        <dbReference type="Proteomes" id="UP000002601"/>
    </source>
</evidence>
<evidence type="ECO:0000256" key="2">
    <source>
        <dbReference type="ARBA" id="ARBA00022691"/>
    </source>
</evidence>
<dbReference type="CDD" id="cd01335">
    <property type="entry name" value="Radical_SAM"/>
    <property type="match status" value="1"/>
</dbReference>
<name>C6BZN1_MARSD</name>
<keyword evidence="8" id="KW-1185">Reference proteome</keyword>
<dbReference type="InterPro" id="IPR023885">
    <property type="entry name" value="4Fe4S-binding_SPASM_dom"/>
</dbReference>
<dbReference type="KEGG" id="dsa:Desal_0872"/>
<keyword evidence="2" id="KW-0949">S-adenosyl-L-methionine</keyword>
<keyword evidence="3" id="KW-0479">Metal-binding</keyword>
<dbReference type="SFLD" id="SFLDS00029">
    <property type="entry name" value="Radical_SAM"/>
    <property type="match status" value="1"/>
</dbReference>
<dbReference type="STRING" id="526222.Desal_0872"/>
<dbReference type="SUPFAM" id="SSF102114">
    <property type="entry name" value="Radical SAM enzymes"/>
    <property type="match status" value="1"/>
</dbReference>
<keyword evidence="4" id="KW-0408">Iron</keyword>
<dbReference type="InterPro" id="IPR007197">
    <property type="entry name" value="rSAM"/>
</dbReference>
<dbReference type="SFLD" id="SFLDG01067">
    <property type="entry name" value="SPASM/twitch_domain_containing"/>
    <property type="match status" value="1"/>
</dbReference>
<organism evidence="7 8">
    <name type="scientific">Maridesulfovibrio salexigens (strain ATCC 14822 / DSM 2638 / NCIMB 8403 / VKM B-1763)</name>
    <name type="common">Desulfovibrio salexigens</name>
    <dbReference type="NCBI Taxonomy" id="526222"/>
    <lineage>
        <taxon>Bacteria</taxon>
        <taxon>Pseudomonadati</taxon>
        <taxon>Thermodesulfobacteriota</taxon>
        <taxon>Desulfovibrionia</taxon>
        <taxon>Desulfovibrionales</taxon>
        <taxon>Desulfovibrionaceae</taxon>
        <taxon>Maridesulfovibrio</taxon>
    </lineage>
</organism>